<dbReference type="AlphaFoldDB" id="A0AA91YWI6"/>
<gene>
    <name evidence="1" type="ORF">CFT61_10995</name>
</gene>
<evidence type="ECO:0000313" key="1">
    <source>
        <dbReference type="EMBL" id="OXL43485.1"/>
    </source>
</evidence>
<proteinExistence type="predicted"/>
<sequence length="32" mass="3910">MEDDYLLIWIDDDMIELLRLGSHTELFSKNRK</sequence>
<reference evidence="1 2" key="1">
    <citation type="submission" date="2017-07" db="EMBL/GenBank/DDBJ databases">
        <title>Draft genome sequence of Prevotella copri isolated from the gut of healthy adult Indian.</title>
        <authorList>
            <person name="Das B."/>
            <person name="Bag S."/>
            <person name="Ghosh T.S."/>
        </authorList>
    </citation>
    <scope>NUCLEOTIDE SEQUENCE [LARGE SCALE GENOMIC DNA]</scope>
    <source>
        <strain evidence="1 2">Indica</strain>
    </source>
</reference>
<name>A0AA91YWI6_9BACT</name>
<protein>
    <submittedName>
        <fullName evidence="1">Uncharacterized protein</fullName>
    </submittedName>
</protein>
<evidence type="ECO:0000313" key="2">
    <source>
        <dbReference type="Proteomes" id="UP000215155"/>
    </source>
</evidence>
<dbReference type="EMBL" id="NMPZ01000017">
    <property type="protein sequence ID" value="OXL43485.1"/>
    <property type="molecule type" value="Genomic_DNA"/>
</dbReference>
<organism evidence="1 2">
    <name type="scientific">Segatella copri</name>
    <dbReference type="NCBI Taxonomy" id="165179"/>
    <lineage>
        <taxon>Bacteria</taxon>
        <taxon>Pseudomonadati</taxon>
        <taxon>Bacteroidota</taxon>
        <taxon>Bacteroidia</taxon>
        <taxon>Bacteroidales</taxon>
        <taxon>Prevotellaceae</taxon>
        <taxon>Segatella</taxon>
    </lineage>
</organism>
<dbReference type="Proteomes" id="UP000215155">
    <property type="component" value="Unassembled WGS sequence"/>
</dbReference>
<comment type="caution">
    <text evidence="1">The sequence shown here is derived from an EMBL/GenBank/DDBJ whole genome shotgun (WGS) entry which is preliminary data.</text>
</comment>
<accession>A0AA91YWI6</accession>